<dbReference type="Gene3D" id="3.10.520.10">
    <property type="entry name" value="ApbE-like domains"/>
    <property type="match status" value="1"/>
</dbReference>
<evidence type="ECO:0000256" key="7">
    <source>
        <dbReference type="ARBA" id="ARBA00022842"/>
    </source>
</evidence>
<dbReference type="OrthoDB" id="9778595at2"/>
<evidence type="ECO:0000256" key="9">
    <source>
        <dbReference type="ARBA" id="ARBA00048540"/>
    </source>
</evidence>
<gene>
    <name evidence="12" type="ORF">MuYL_0942</name>
</gene>
<dbReference type="AlphaFoldDB" id="A0A223NSI3"/>
<evidence type="ECO:0000313" key="12">
    <source>
        <dbReference type="EMBL" id="ASU32842.1"/>
    </source>
</evidence>
<name>A0A223NSI3_9SPHI</name>
<dbReference type="PIRSF" id="PIRSF006268">
    <property type="entry name" value="ApbE"/>
    <property type="match status" value="1"/>
</dbReference>
<keyword evidence="6 10" id="KW-0274">FAD</keyword>
<evidence type="ECO:0000313" key="13">
    <source>
        <dbReference type="Proteomes" id="UP000215002"/>
    </source>
</evidence>
<dbReference type="Pfam" id="PF02424">
    <property type="entry name" value="ApbE"/>
    <property type="match status" value="1"/>
</dbReference>
<evidence type="ECO:0000256" key="4">
    <source>
        <dbReference type="ARBA" id="ARBA00022679"/>
    </source>
</evidence>
<dbReference type="KEGG" id="muc:MuYL_0942"/>
<keyword evidence="7 10" id="KW-0460">Magnesium</keyword>
<organism evidence="12 13">
    <name type="scientific">Mucilaginibacter xinganensis</name>
    <dbReference type="NCBI Taxonomy" id="1234841"/>
    <lineage>
        <taxon>Bacteria</taxon>
        <taxon>Pseudomonadati</taxon>
        <taxon>Bacteroidota</taxon>
        <taxon>Sphingobacteriia</taxon>
        <taxon>Sphingobacteriales</taxon>
        <taxon>Sphingobacteriaceae</taxon>
        <taxon>Mucilaginibacter</taxon>
    </lineage>
</organism>
<protein>
    <recommendedName>
        <fullName evidence="2 10">FAD:protein FMN transferase</fullName>
        <ecNumber evidence="1 10">2.7.1.180</ecNumber>
    </recommendedName>
    <alternativeName>
        <fullName evidence="8 10">Flavin transferase</fullName>
    </alternativeName>
</protein>
<feature type="binding site" evidence="11">
    <location>
        <position position="266"/>
    </location>
    <ligand>
        <name>Mg(2+)</name>
        <dbReference type="ChEBI" id="CHEBI:18420"/>
    </ligand>
</feature>
<evidence type="ECO:0000256" key="11">
    <source>
        <dbReference type="PIRSR" id="PIRSR006268-2"/>
    </source>
</evidence>
<keyword evidence="4 10" id="KW-0808">Transferase</keyword>
<dbReference type="GO" id="GO:0016740">
    <property type="term" value="F:transferase activity"/>
    <property type="evidence" value="ECO:0007669"/>
    <property type="project" value="UniProtKB-UniRule"/>
</dbReference>
<dbReference type="EMBL" id="CP022743">
    <property type="protein sequence ID" value="ASU32842.1"/>
    <property type="molecule type" value="Genomic_DNA"/>
</dbReference>
<sequence length="310" mass="33895">MPANQIFKRSCKLMGNRFELSVVAQNETWANEKIDAGINETKRIERLLTTFSDDSETNQVNSNAGIKPVAVSQETFDLVARSVMISKVTSGAFDISYGSLDKKLWNFDQQMTALPDEVTAKKLVRLINYRNIVLDKENCTIYLREKGMRIGFGGIGKGYAAERAKLIMKNEGVTSGVVNASGDLTAWGLQPDGKKWTIGIANPDASNQIFSYLAISDLAVATSGNYEKFAVIDGKKYSHTINPRTGMPVTGIKSVTIITTNAEIADAMATPVTIMGVYAGLDLINQMADIEAVIIDDDDKLYTSKNINLN</sequence>
<keyword evidence="5 10" id="KW-0479">Metal-binding</keyword>
<keyword evidence="3 10" id="KW-0285">Flavoprotein</keyword>
<evidence type="ECO:0000256" key="5">
    <source>
        <dbReference type="ARBA" id="ARBA00022723"/>
    </source>
</evidence>
<dbReference type="GO" id="GO:0046872">
    <property type="term" value="F:metal ion binding"/>
    <property type="evidence" value="ECO:0007669"/>
    <property type="project" value="UniProtKB-UniRule"/>
</dbReference>
<dbReference type="InterPro" id="IPR003374">
    <property type="entry name" value="ApbE-like_sf"/>
</dbReference>
<proteinExistence type="inferred from homology"/>
<comment type="catalytic activity">
    <reaction evidence="9 10">
        <text>L-threonyl-[protein] + FAD = FMN-L-threonyl-[protein] + AMP + H(+)</text>
        <dbReference type="Rhea" id="RHEA:36847"/>
        <dbReference type="Rhea" id="RHEA-COMP:11060"/>
        <dbReference type="Rhea" id="RHEA-COMP:11061"/>
        <dbReference type="ChEBI" id="CHEBI:15378"/>
        <dbReference type="ChEBI" id="CHEBI:30013"/>
        <dbReference type="ChEBI" id="CHEBI:57692"/>
        <dbReference type="ChEBI" id="CHEBI:74257"/>
        <dbReference type="ChEBI" id="CHEBI:456215"/>
        <dbReference type="EC" id="2.7.1.180"/>
    </reaction>
</comment>
<evidence type="ECO:0000256" key="8">
    <source>
        <dbReference type="ARBA" id="ARBA00031306"/>
    </source>
</evidence>
<evidence type="ECO:0000256" key="2">
    <source>
        <dbReference type="ARBA" id="ARBA00016337"/>
    </source>
</evidence>
<evidence type="ECO:0000256" key="6">
    <source>
        <dbReference type="ARBA" id="ARBA00022827"/>
    </source>
</evidence>
<dbReference type="PANTHER" id="PTHR30040:SF2">
    <property type="entry name" value="FAD:PROTEIN FMN TRANSFERASE"/>
    <property type="match status" value="1"/>
</dbReference>
<comment type="similarity">
    <text evidence="10">Belongs to the ApbE family.</text>
</comment>
<dbReference type="PANTHER" id="PTHR30040">
    <property type="entry name" value="THIAMINE BIOSYNTHESIS LIPOPROTEIN APBE"/>
    <property type="match status" value="1"/>
</dbReference>
<keyword evidence="13" id="KW-1185">Reference proteome</keyword>
<evidence type="ECO:0000256" key="1">
    <source>
        <dbReference type="ARBA" id="ARBA00011955"/>
    </source>
</evidence>
<feature type="binding site" evidence="11">
    <location>
        <position position="270"/>
    </location>
    <ligand>
        <name>Mg(2+)</name>
        <dbReference type="ChEBI" id="CHEBI:18420"/>
    </ligand>
</feature>
<reference evidence="12 13" key="1">
    <citation type="submission" date="2017-08" db="EMBL/GenBank/DDBJ databases">
        <title>Complete genome sequence of Mucilaginibacter sp. strain BJC16-A31.</title>
        <authorList>
            <consortium name="Henan University of Science and Technology"/>
            <person name="You X."/>
        </authorList>
    </citation>
    <scope>NUCLEOTIDE SEQUENCE [LARGE SCALE GENOMIC DNA]</scope>
    <source>
        <strain evidence="12 13">BJC16-A31</strain>
    </source>
</reference>
<dbReference type="InterPro" id="IPR024932">
    <property type="entry name" value="ApbE"/>
</dbReference>
<evidence type="ECO:0000256" key="3">
    <source>
        <dbReference type="ARBA" id="ARBA00022630"/>
    </source>
</evidence>
<evidence type="ECO:0000256" key="10">
    <source>
        <dbReference type="PIRNR" id="PIRNR006268"/>
    </source>
</evidence>
<dbReference type="EC" id="2.7.1.180" evidence="1 10"/>
<accession>A0A223NSI3</accession>
<dbReference type="Proteomes" id="UP000215002">
    <property type="component" value="Chromosome"/>
</dbReference>
<feature type="binding site" evidence="11">
    <location>
        <position position="154"/>
    </location>
    <ligand>
        <name>Mg(2+)</name>
        <dbReference type="ChEBI" id="CHEBI:18420"/>
    </ligand>
</feature>
<comment type="cofactor">
    <cofactor evidence="11">
        <name>Mg(2+)</name>
        <dbReference type="ChEBI" id="CHEBI:18420"/>
    </cofactor>
    <cofactor evidence="11">
        <name>Mn(2+)</name>
        <dbReference type="ChEBI" id="CHEBI:29035"/>
    </cofactor>
    <text evidence="11">Magnesium. Can also use manganese.</text>
</comment>
<dbReference type="SUPFAM" id="SSF143631">
    <property type="entry name" value="ApbE-like"/>
    <property type="match status" value="1"/>
</dbReference>